<organism evidence="6 7">
    <name type="scientific">Pseudomonas nitroreducens</name>
    <dbReference type="NCBI Taxonomy" id="46680"/>
    <lineage>
        <taxon>Bacteria</taxon>
        <taxon>Pseudomonadati</taxon>
        <taxon>Pseudomonadota</taxon>
        <taxon>Gammaproteobacteria</taxon>
        <taxon>Pseudomonadales</taxon>
        <taxon>Pseudomonadaceae</taxon>
        <taxon>Pseudomonas</taxon>
    </lineage>
</organism>
<evidence type="ECO:0000256" key="2">
    <source>
        <dbReference type="ARBA" id="ARBA00008791"/>
    </source>
</evidence>
<comment type="similarity">
    <text evidence="2">Belongs to the universal stress protein A family.</text>
</comment>
<dbReference type="InterPro" id="IPR006016">
    <property type="entry name" value="UspA"/>
</dbReference>
<dbReference type="Gene3D" id="3.40.50.12370">
    <property type="match status" value="1"/>
</dbReference>
<comment type="caution">
    <text evidence="6">The sequence shown here is derived from an EMBL/GenBank/DDBJ whole genome shotgun (WGS) entry which is preliminary data.</text>
</comment>
<name>A0ABS0KU48_PSENT</name>
<evidence type="ECO:0000256" key="3">
    <source>
        <dbReference type="ARBA" id="ARBA00022490"/>
    </source>
</evidence>
<dbReference type="PANTHER" id="PTHR47892">
    <property type="entry name" value="UNIVERSAL STRESS PROTEIN E"/>
    <property type="match status" value="1"/>
</dbReference>
<comment type="function">
    <text evidence="4">Required for resistance to DNA-damaging agents.</text>
</comment>
<dbReference type="RefSeq" id="WP_023124062.1">
    <property type="nucleotide sequence ID" value="NZ_DAISSI010000001.1"/>
</dbReference>
<dbReference type="Proteomes" id="UP000608450">
    <property type="component" value="Unassembled WGS sequence"/>
</dbReference>
<evidence type="ECO:0000256" key="1">
    <source>
        <dbReference type="ARBA" id="ARBA00004496"/>
    </source>
</evidence>
<evidence type="ECO:0000259" key="5">
    <source>
        <dbReference type="Pfam" id="PF00582"/>
    </source>
</evidence>
<reference evidence="6 7" key="1">
    <citation type="submission" date="2020-11" db="EMBL/GenBank/DDBJ databases">
        <title>Enhanced detection system for hospital associated transmission using whole genome sequencing surveillance.</title>
        <authorList>
            <person name="Harrison L.H."/>
            <person name="Van Tyne D."/>
            <person name="Marsh J.W."/>
            <person name="Griffith M.P."/>
            <person name="Snyder D.J."/>
            <person name="Cooper V.S."/>
            <person name="Mustapha M."/>
        </authorList>
    </citation>
    <scope>NUCLEOTIDE SEQUENCE [LARGE SCALE GENOMIC DNA]</scope>
    <source>
        <strain evidence="6 7">PSA00705</strain>
    </source>
</reference>
<keyword evidence="3" id="KW-0963">Cytoplasm</keyword>
<dbReference type="PANTHER" id="PTHR47892:SF1">
    <property type="entry name" value="UNIVERSAL STRESS PROTEIN E"/>
    <property type="match status" value="1"/>
</dbReference>
<evidence type="ECO:0000313" key="7">
    <source>
        <dbReference type="Proteomes" id="UP000608450"/>
    </source>
</evidence>
<proteinExistence type="inferred from homology"/>
<gene>
    <name evidence="6" type="ORF">I5I61_28865</name>
</gene>
<keyword evidence="7" id="KW-1185">Reference proteome</keyword>
<dbReference type="Pfam" id="PF00582">
    <property type="entry name" value="Usp"/>
    <property type="match status" value="1"/>
</dbReference>
<evidence type="ECO:0000256" key="4">
    <source>
        <dbReference type="ARBA" id="ARBA00037131"/>
    </source>
</evidence>
<evidence type="ECO:0000313" key="6">
    <source>
        <dbReference type="EMBL" id="MBG6291489.1"/>
    </source>
</evidence>
<dbReference type="SUPFAM" id="SSF52402">
    <property type="entry name" value="Adenine nucleotide alpha hydrolases-like"/>
    <property type="match status" value="2"/>
</dbReference>
<comment type="subcellular location">
    <subcellularLocation>
        <location evidence="1">Cytoplasm</location>
    </subcellularLocation>
</comment>
<protein>
    <submittedName>
        <fullName evidence="6">Universal stress protein</fullName>
    </submittedName>
</protein>
<feature type="domain" description="UspA" evidence="5">
    <location>
        <begin position="4"/>
        <end position="143"/>
    </location>
</feature>
<sequence>MEHYSHILLLCDPFLRESAAMERARALAAACGGHLHLAILDDLPIGMGGIDSTLQIRAREETRKRQEKWLTSKADSMQAWGIRTSVQAAWTEDAVKELLEIVINKNVDLIIKDTLLEKSLHRAFITPLDWKILRHCKVATHLVSSTDHPLPQKVVAALDLSKSTSESDELNNRIMASAKQLALQSNAELHILHAHNLSTDFLVYAAGPVPWTPELQDKKTEYPQQE</sequence>
<dbReference type="EMBL" id="JADTFC010000119">
    <property type="protein sequence ID" value="MBG6291489.1"/>
    <property type="molecule type" value="Genomic_DNA"/>
</dbReference>
<accession>A0ABS0KU48</accession>